<accession>A0ABU4GDL1</accession>
<dbReference type="EMBL" id="JAUBDI010000028">
    <property type="protein sequence ID" value="MDW0115071.1"/>
    <property type="molecule type" value="Genomic_DNA"/>
</dbReference>
<proteinExistence type="predicted"/>
<evidence type="ECO:0000313" key="2">
    <source>
        <dbReference type="Proteomes" id="UP001282284"/>
    </source>
</evidence>
<organism evidence="1 2">
    <name type="scientific">Sporosarcina saromensis</name>
    <dbReference type="NCBI Taxonomy" id="359365"/>
    <lineage>
        <taxon>Bacteria</taxon>
        <taxon>Bacillati</taxon>
        <taxon>Bacillota</taxon>
        <taxon>Bacilli</taxon>
        <taxon>Bacillales</taxon>
        <taxon>Caryophanaceae</taxon>
        <taxon>Sporosarcina</taxon>
    </lineage>
</organism>
<dbReference type="Proteomes" id="UP001282284">
    <property type="component" value="Unassembled WGS sequence"/>
</dbReference>
<gene>
    <name evidence="1" type="ORF">QT711_18070</name>
</gene>
<dbReference type="PROSITE" id="PS51257">
    <property type="entry name" value="PROKAR_LIPOPROTEIN"/>
    <property type="match status" value="1"/>
</dbReference>
<protein>
    <recommendedName>
        <fullName evidence="3">Lipoprotein</fullName>
    </recommendedName>
</protein>
<dbReference type="RefSeq" id="WP_317946605.1">
    <property type="nucleotide sequence ID" value="NZ_JAUBDI010000028.1"/>
</dbReference>
<keyword evidence="2" id="KW-1185">Reference proteome</keyword>
<comment type="caution">
    <text evidence="1">The sequence shown here is derived from an EMBL/GenBank/DDBJ whole genome shotgun (WGS) entry which is preliminary data.</text>
</comment>
<name>A0ABU4GDL1_9BACL</name>
<reference evidence="1 2" key="1">
    <citation type="submission" date="2023-06" db="EMBL/GenBank/DDBJ databases">
        <title>Sporosarcina sp. nov., isolated from Korean traditional fermented seafood 'Jeotgal'.</title>
        <authorList>
            <person name="Yang A.I."/>
            <person name="Shin N.-R."/>
        </authorList>
    </citation>
    <scope>NUCLEOTIDE SEQUENCE [LARGE SCALE GENOMIC DNA]</scope>
    <source>
        <strain evidence="1 2">KCTC13119</strain>
    </source>
</reference>
<sequence length="208" mass="24640">MKMPNYKFLQQMMLTSSIFLALHILGGCQSKEDKKFLELKAYEEEIKEANRLLSIEPFKSYLKTSPLIGRIEEGEKVMDHQSFSYDFRESFGFIILHHRPEGEFTNGFFADTLSSIYISIEEENILDPQYKKMLKELVFMIDSDFDFENFYVTVEKMEPVSDYTYPFDKGFIGYKNYHYRMKKRVASSFISIEIQPYSDRVLDSIMDK</sequence>
<evidence type="ECO:0008006" key="3">
    <source>
        <dbReference type="Google" id="ProtNLM"/>
    </source>
</evidence>
<evidence type="ECO:0000313" key="1">
    <source>
        <dbReference type="EMBL" id="MDW0115071.1"/>
    </source>
</evidence>